<dbReference type="Proteomes" id="UP000624279">
    <property type="component" value="Unassembled WGS sequence"/>
</dbReference>
<comment type="caution">
    <text evidence="6">The sequence shown here is derived from an EMBL/GenBank/DDBJ whole genome shotgun (WGS) entry which is preliminary data.</text>
</comment>
<keyword evidence="4 5" id="KW-0472">Membrane</keyword>
<evidence type="ECO:0000256" key="1">
    <source>
        <dbReference type="ARBA" id="ARBA00022475"/>
    </source>
</evidence>
<dbReference type="RefSeq" id="WP_186943324.1">
    <property type="nucleotide sequence ID" value="NZ_JACOGA010000018.1"/>
</dbReference>
<feature type="transmembrane region" description="Helical" evidence="5">
    <location>
        <begin position="79"/>
        <end position="98"/>
    </location>
</feature>
<dbReference type="HAMAP" id="MF_00189">
    <property type="entry name" value="YciB"/>
    <property type="match status" value="1"/>
</dbReference>
<sequence length="206" mass="23682">MMKLLFDLFPVLLFFLSYNQAEKYPTVSHQLANQFLAGLTSGNAVSLQMAPILLATAIAVIASVMQITYLLLRKRKIDLMLWISFFIVSVFGGLTIYFQNDTFVRIKITIIYWMFAIGFAFGFYVLKKNFLKVSMGGEISMPEEAWSRLNLAWIAYFVIMGAANLYVALNFAQSTWVSYKFYSFFALPVFVIGQTFFLMKYIEEPK</sequence>
<keyword evidence="1 5" id="KW-1003">Cell membrane</keyword>
<proteinExistence type="inferred from homology"/>
<dbReference type="InterPro" id="IPR006008">
    <property type="entry name" value="YciB"/>
</dbReference>
<gene>
    <name evidence="5" type="primary">yciB</name>
    <name evidence="6" type="ORF">H8K55_17325</name>
</gene>
<comment type="function">
    <text evidence="5">Plays a role in cell envelope biogenesis, maintenance of cell envelope integrity and membrane homeostasis.</text>
</comment>
<feature type="transmembrane region" description="Helical" evidence="5">
    <location>
        <begin position="181"/>
        <end position="202"/>
    </location>
</feature>
<evidence type="ECO:0000256" key="2">
    <source>
        <dbReference type="ARBA" id="ARBA00022692"/>
    </source>
</evidence>
<keyword evidence="7" id="KW-1185">Reference proteome</keyword>
<evidence type="ECO:0000313" key="6">
    <source>
        <dbReference type="EMBL" id="MBC3875353.1"/>
    </source>
</evidence>
<keyword evidence="2 5" id="KW-0812">Transmembrane</keyword>
<dbReference type="EMBL" id="JACOGA010000018">
    <property type="protein sequence ID" value="MBC3875353.1"/>
    <property type="molecule type" value="Genomic_DNA"/>
</dbReference>
<dbReference type="PANTHER" id="PTHR36917">
    <property type="entry name" value="INTRACELLULAR SEPTATION PROTEIN A-RELATED"/>
    <property type="match status" value="1"/>
</dbReference>
<dbReference type="Pfam" id="PF04279">
    <property type="entry name" value="IspA"/>
    <property type="match status" value="1"/>
</dbReference>
<protein>
    <recommendedName>
        <fullName evidence="5">Inner membrane-spanning protein YciB</fullName>
    </recommendedName>
</protein>
<reference evidence="6 7" key="1">
    <citation type="submission" date="2020-08" db="EMBL/GenBank/DDBJ databases">
        <title>Novel species isolated from subtropical streams in China.</title>
        <authorList>
            <person name="Lu H."/>
        </authorList>
    </citation>
    <scope>NUCLEOTIDE SEQUENCE [LARGE SCALE GENOMIC DNA]</scope>
    <source>
        <strain evidence="6 7">LX15W</strain>
    </source>
</reference>
<name>A0ABR6YFN6_9BURK</name>
<comment type="similarity">
    <text evidence="5">Belongs to the YciB family.</text>
</comment>
<dbReference type="PANTHER" id="PTHR36917:SF1">
    <property type="entry name" value="INNER MEMBRANE-SPANNING PROTEIN YCIB"/>
    <property type="match status" value="1"/>
</dbReference>
<keyword evidence="3 5" id="KW-1133">Transmembrane helix</keyword>
<organism evidence="6 7">
    <name type="scientific">Undibacterium flavidum</name>
    <dbReference type="NCBI Taxonomy" id="2762297"/>
    <lineage>
        <taxon>Bacteria</taxon>
        <taxon>Pseudomonadati</taxon>
        <taxon>Pseudomonadota</taxon>
        <taxon>Betaproteobacteria</taxon>
        <taxon>Burkholderiales</taxon>
        <taxon>Oxalobacteraceae</taxon>
        <taxon>Undibacterium</taxon>
    </lineage>
</organism>
<accession>A0ABR6YFN6</accession>
<dbReference type="NCBIfam" id="NF001325">
    <property type="entry name" value="PRK00259.1-3"/>
    <property type="match status" value="1"/>
</dbReference>
<comment type="subcellular location">
    <subcellularLocation>
        <location evidence="5">Cell inner membrane</location>
        <topology evidence="5">Multi-pass membrane protein</topology>
    </subcellularLocation>
</comment>
<evidence type="ECO:0000256" key="5">
    <source>
        <dbReference type="HAMAP-Rule" id="MF_00189"/>
    </source>
</evidence>
<evidence type="ECO:0000313" key="7">
    <source>
        <dbReference type="Proteomes" id="UP000624279"/>
    </source>
</evidence>
<feature type="transmembrane region" description="Helical" evidence="5">
    <location>
        <begin position="147"/>
        <end position="169"/>
    </location>
</feature>
<evidence type="ECO:0000256" key="3">
    <source>
        <dbReference type="ARBA" id="ARBA00022989"/>
    </source>
</evidence>
<feature type="transmembrane region" description="Helical" evidence="5">
    <location>
        <begin position="110"/>
        <end position="126"/>
    </location>
</feature>
<keyword evidence="5" id="KW-0997">Cell inner membrane</keyword>
<evidence type="ECO:0000256" key="4">
    <source>
        <dbReference type="ARBA" id="ARBA00023136"/>
    </source>
</evidence>
<feature type="transmembrane region" description="Helical" evidence="5">
    <location>
        <begin position="45"/>
        <end position="72"/>
    </location>
</feature>